<dbReference type="EMBL" id="UHDK01000001">
    <property type="protein sequence ID" value="SUM33945.1"/>
    <property type="molecule type" value="Genomic_DNA"/>
</dbReference>
<evidence type="ECO:0000313" key="6">
    <source>
        <dbReference type="EMBL" id="SUM33945.1"/>
    </source>
</evidence>
<dbReference type="GO" id="GO:0005737">
    <property type="term" value="C:cytoplasm"/>
    <property type="evidence" value="ECO:0007669"/>
    <property type="project" value="UniProtKB-SubCell"/>
</dbReference>
<comment type="similarity">
    <text evidence="2">Belongs to the RecX family.</text>
</comment>
<evidence type="ECO:0000259" key="5">
    <source>
        <dbReference type="Pfam" id="PF21981"/>
    </source>
</evidence>
<dbReference type="AlphaFoldDB" id="A0A380FJ06"/>
<reference evidence="6 7" key="1">
    <citation type="submission" date="2018-06" db="EMBL/GenBank/DDBJ databases">
        <authorList>
            <consortium name="Pathogen Informatics"/>
            <person name="Doyle S."/>
        </authorList>
    </citation>
    <scope>NUCLEOTIDE SEQUENCE [LARGE SCALE GENOMIC DNA]</scope>
    <source>
        <strain evidence="6 7">NCTC12195</strain>
    </source>
</reference>
<accession>A0A380FJ06</accession>
<dbReference type="InterPro" id="IPR053925">
    <property type="entry name" value="RecX_HTH_3rd"/>
</dbReference>
<proteinExistence type="inferred from homology"/>
<keyword evidence="4" id="KW-0963">Cytoplasm</keyword>
<protein>
    <recommendedName>
        <fullName evidence="3">Regulatory protein RecX</fullName>
    </recommendedName>
</protein>
<organism evidence="6 7">
    <name type="scientific">Staphylococcus gallinarum</name>
    <dbReference type="NCBI Taxonomy" id="1293"/>
    <lineage>
        <taxon>Bacteria</taxon>
        <taxon>Bacillati</taxon>
        <taxon>Bacillota</taxon>
        <taxon>Bacilli</taxon>
        <taxon>Bacillales</taxon>
        <taxon>Staphylococcaceae</taxon>
        <taxon>Staphylococcus</taxon>
    </lineage>
</organism>
<dbReference type="STRING" id="1293.SH09_08190"/>
<evidence type="ECO:0000313" key="7">
    <source>
        <dbReference type="Proteomes" id="UP000255277"/>
    </source>
</evidence>
<dbReference type="InterPro" id="IPR036388">
    <property type="entry name" value="WH-like_DNA-bd_sf"/>
</dbReference>
<evidence type="ECO:0000256" key="4">
    <source>
        <dbReference type="ARBA" id="ARBA00022490"/>
    </source>
</evidence>
<sequence>MILTTDKGPGVYKQKLHQSGIEKSIIDEYGQLYEAEQPLEDILKLANKIWNQKKGPSIKRKEKLTQSLLQKGYSFEKIKEVMSEMDFSQSEEEVDLLIQKDLEKVYNKNTRKYTGSQLINKTIEGLMRKGYTYDKIKSKLEESGINSGTEEIE</sequence>
<evidence type="ECO:0000256" key="3">
    <source>
        <dbReference type="ARBA" id="ARBA00018111"/>
    </source>
</evidence>
<evidence type="ECO:0000256" key="2">
    <source>
        <dbReference type="ARBA" id="ARBA00009695"/>
    </source>
</evidence>
<dbReference type="Pfam" id="PF21981">
    <property type="entry name" value="RecX_HTH3"/>
    <property type="match status" value="2"/>
</dbReference>
<dbReference type="Gene3D" id="1.10.10.10">
    <property type="entry name" value="Winged helix-like DNA-binding domain superfamily/Winged helix DNA-binding domain"/>
    <property type="match status" value="2"/>
</dbReference>
<comment type="subcellular location">
    <subcellularLocation>
        <location evidence="1">Cytoplasm</location>
    </subcellularLocation>
</comment>
<name>A0A380FJ06_STAGA</name>
<feature type="domain" description="RecX third three-helical" evidence="5">
    <location>
        <begin position="36"/>
        <end position="82"/>
    </location>
</feature>
<feature type="domain" description="RecX third three-helical" evidence="5">
    <location>
        <begin position="99"/>
        <end position="138"/>
    </location>
</feature>
<dbReference type="Proteomes" id="UP000255277">
    <property type="component" value="Unassembled WGS sequence"/>
</dbReference>
<gene>
    <name evidence="6" type="primary">recX_1</name>
    <name evidence="6" type="ORF">NCTC12195_03453</name>
</gene>
<evidence type="ECO:0000256" key="1">
    <source>
        <dbReference type="ARBA" id="ARBA00004496"/>
    </source>
</evidence>